<evidence type="ECO:0008006" key="2">
    <source>
        <dbReference type="Google" id="ProtNLM"/>
    </source>
</evidence>
<sequence length="141" mass="16388">MESITLGGVTVVMANRTYVYVAGPYMGQKRLHDFRDYEEIDRNISRAREAAAFLANSNVPYFCPHLNSAHFEVITPNVKPEYWYQMDIELLKPASAILLLGGWEDSKGTLKEIEVARELHIPVFYPEERDELVEWWKEGFF</sequence>
<accession>A0A0F8ZFK1</accession>
<dbReference type="AlphaFoldDB" id="A0A0F8ZFK1"/>
<dbReference type="Gene3D" id="3.40.50.10400">
    <property type="entry name" value="Hypothetical protein PA1492"/>
    <property type="match status" value="1"/>
</dbReference>
<reference evidence="1" key="1">
    <citation type="journal article" date="2015" name="Nature">
        <title>Complex archaea that bridge the gap between prokaryotes and eukaryotes.</title>
        <authorList>
            <person name="Spang A."/>
            <person name="Saw J.H."/>
            <person name="Jorgensen S.L."/>
            <person name="Zaremba-Niedzwiedzka K."/>
            <person name="Martijn J."/>
            <person name="Lind A.E."/>
            <person name="van Eijk R."/>
            <person name="Schleper C."/>
            <person name="Guy L."/>
            <person name="Ettema T.J."/>
        </authorList>
    </citation>
    <scope>NUCLEOTIDE SEQUENCE</scope>
</reference>
<evidence type="ECO:0000313" key="1">
    <source>
        <dbReference type="EMBL" id="KKK58801.1"/>
    </source>
</evidence>
<dbReference type="SUPFAM" id="SSF52309">
    <property type="entry name" value="N-(deoxy)ribosyltransferase-like"/>
    <property type="match status" value="1"/>
</dbReference>
<gene>
    <name evidence="1" type="ORF">LCGC14_3040790</name>
</gene>
<dbReference type="Pfam" id="PF14359">
    <property type="entry name" value="DUF4406"/>
    <property type="match status" value="1"/>
</dbReference>
<proteinExistence type="predicted"/>
<protein>
    <recommendedName>
        <fullName evidence="2">DUF1937 domain-containing protein</fullName>
    </recommendedName>
</protein>
<organism evidence="1">
    <name type="scientific">marine sediment metagenome</name>
    <dbReference type="NCBI Taxonomy" id="412755"/>
    <lineage>
        <taxon>unclassified sequences</taxon>
        <taxon>metagenomes</taxon>
        <taxon>ecological metagenomes</taxon>
    </lineage>
</organism>
<name>A0A0F8ZFK1_9ZZZZ</name>
<dbReference type="EMBL" id="LAZR01063797">
    <property type="protein sequence ID" value="KKK58801.1"/>
    <property type="molecule type" value="Genomic_DNA"/>
</dbReference>
<dbReference type="InterPro" id="IPR025518">
    <property type="entry name" value="DUF4406"/>
</dbReference>
<comment type="caution">
    <text evidence="1">The sequence shown here is derived from an EMBL/GenBank/DDBJ whole genome shotgun (WGS) entry which is preliminary data.</text>
</comment>